<dbReference type="AlphaFoldDB" id="A0A074J0S7"/>
<evidence type="ECO:0000313" key="1">
    <source>
        <dbReference type="EMBL" id="KEO45955.1"/>
    </source>
</evidence>
<accession>A0A074J0S7</accession>
<proteinExistence type="predicted"/>
<name>A0A074J0S7_STRSL</name>
<dbReference type="RefSeq" id="WP_037601210.1">
    <property type="nucleotide sequence ID" value="NZ_JJMS01000017.1"/>
</dbReference>
<comment type="caution">
    <text evidence="1">The sequence shown here is derived from an EMBL/GenBank/DDBJ whole genome shotgun (WGS) entry which is preliminary data.</text>
</comment>
<gene>
    <name evidence="1" type="ORF">DL07_10405</name>
</gene>
<protein>
    <submittedName>
        <fullName evidence="1">Uncharacterized protein</fullName>
    </submittedName>
</protein>
<dbReference type="Proteomes" id="UP000027855">
    <property type="component" value="Unassembled WGS sequence"/>
</dbReference>
<evidence type="ECO:0000313" key="2">
    <source>
        <dbReference type="Proteomes" id="UP000027855"/>
    </source>
</evidence>
<reference evidence="1 2" key="1">
    <citation type="submission" date="2014-04" db="EMBL/GenBank/DDBJ databases">
        <title>Variable characteristics of bacteriocin-producing Streptococcus salivarius strains isolated from Malaysian subjects.</title>
        <authorList>
            <person name="Philip K."/>
            <person name="Barbour A."/>
        </authorList>
    </citation>
    <scope>NUCLEOTIDE SEQUENCE [LARGE SCALE GENOMIC DNA]</scope>
    <source>
        <strain evidence="1 2">NU10</strain>
    </source>
</reference>
<dbReference type="EMBL" id="JJMT01000007">
    <property type="protein sequence ID" value="KEO45955.1"/>
    <property type="molecule type" value="Genomic_DNA"/>
</dbReference>
<sequence>MTENNYLEQAEKDSLELEQKRLNYMADDTPVEPSDIPKLLEIANKLREEDTRLNIYELYKHPEARAKLFSQITEACYIALNMTPIQAQRLRFCDYLEQQYENTLKKMIASTDKQALGELLDLLELPAETESQFIRDMAVSGLLSKD</sequence>
<organism evidence="1 2">
    <name type="scientific">Streptococcus salivarius</name>
    <dbReference type="NCBI Taxonomy" id="1304"/>
    <lineage>
        <taxon>Bacteria</taxon>
        <taxon>Bacillati</taxon>
        <taxon>Bacillota</taxon>
        <taxon>Bacilli</taxon>
        <taxon>Lactobacillales</taxon>
        <taxon>Streptococcaceae</taxon>
        <taxon>Streptococcus</taxon>
    </lineage>
</organism>